<reference evidence="1 2" key="1">
    <citation type="journal article" date="2019" name="Sci. Rep.">
        <title>A multi-omics analysis of the grapevine pathogen Lasiodiplodia theobromae reveals that temperature affects the expression of virulence- and pathogenicity-related genes.</title>
        <authorList>
            <person name="Felix C."/>
            <person name="Meneses R."/>
            <person name="Goncalves M.F.M."/>
            <person name="Tilleman L."/>
            <person name="Duarte A.S."/>
            <person name="Jorrin-Novo J.V."/>
            <person name="Van de Peer Y."/>
            <person name="Deforce D."/>
            <person name="Van Nieuwerburgh F."/>
            <person name="Esteves A.C."/>
            <person name="Alves A."/>
        </authorList>
    </citation>
    <scope>NUCLEOTIDE SEQUENCE [LARGE SCALE GENOMIC DNA]</scope>
    <source>
        <strain evidence="1 2">LA-SOL3</strain>
    </source>
</reference>
<name>A0A5N5DP85_9PEZI</name>
<evidence type="ECO:0000313" key="2">
    <source>
        <dbReference type="Proteomes" id="UP000325902"/>
    </source>
</evidence>
<dbReference type="OrthoDB" id="5391288at2759"/>
<organism evidence="1 2">
    <name type="scientific">Lasiodiplodia theobromae</name>
    <dbReference type="NCBI Taxonomy" id="45133"/>
    <lineage>
        <taxon>Eukaryota</taxon>
        <taxon>Fungi</taxon>
        <taxon>Dikarya</taxon>
        <taxon>Ascomycota</taxon>
        <taxon>Pezizomycotina</taxon>
        <taxon>Dothideomycetes</taxon>
        <taxon>Dothideomycetes incertae sedis</taxon>
        <taxon>Botryosphaeriales</taxon>
        <taxon>Botryosphaeriaceae</taxon>
        <taxon>Lasiodiplodia</taxon>
    </lineage>
</organism>
<proteinExistence type="predicted"/>
<evidence type="ECO:0000313" key="1">
    <source>
        <dbReference type="EMBL" id="KAB2579420.1"/>
    </source>
</evidence>
<dbReference type="Proteomes" id="UP000325902">
    <property type="component" value="Unassembled WGS sequence"/>
</dbReference>
<sequence length="84" mass="9220">MGIWILLGLIFFLPLVMFIAWMALSSCLGDSFRASIAGVSLNPRQASFGRSYARGLGSGTGQAGWEQIEMEEMLENAEDSDDER</sequence>
<dbReference type="AlphaFoldDB" id="A0A5N5DP85"/>
<keyword evidence="2" id="KW-1185">Reference proteome</keyword>
<comment type="caution">
    <text evidence="1">The sequence shown here is derived from an EMBL/GenBank/DDBJ whole genome shotgun (WGS) entry which is preliminary data.</text>
</comment>
<protein>
    <submittedName>
        <fullName evidence="1">Uncharacterized protein</fullName>
    </submittedName>
</protein>
<gene>
    <name evidence="1" type="ORF">DBV05_g2022</name>
</gene>
<dbReference type="EMBL" id="VCHE01000007">
    <property type="protein sequence ID" value="KAB2579420.1"/>
    <property type="molecule type" value="Genomic_DNA"/>
</dbReference>
<accession>A0A5N5DP85</accession>